<dbReference type="AlphaFoldDB" id="A0A6N9SZG1"/>
<evidence type="ECO:0000259" key="2">
    <source>
        <dbReference type="SMART" id="SM00822"/>
    </source>
</evidence>
<dbReference type="InterPro" id="IPR002347">
    <property type="entry name" value="SDR_fam"/>
</dbReference>
<evidence type="ECO:0000313" key="4">
    <source>
        <dbReference type="Proteomes" id="UP000469011"/>
    </source>
</evidence>
<keyword evidence="4" id="KW-1185">Reference proteome</keyword>
<proteinExistence type="inferred from homology"/>
<evidence type="ECO:0000313" key="3">
    <source>
        <dbReference type="EMBL" id="NDW03156.1"/>
    </source>
</evidence>
<dbReference type="InterPro" id="IPR020904">
    <property type="entry name" value="Sc_DH/Rdtase_CS"/>
</dbReference>
<feature type="domain" description="Ketoreductase" evidence="2">
    <location>
        <begin position="4"/>
        <end position="176"/>
    </location>
</feature>
<dbReference type="Pfam" id="PF13561">
    <property type="entry name" value="adh_short_C2"/>
    <property type="match status" value="1"/>
</dbReference>
<dbReference type="PANTHER" id="PTHR42879:SF2">
    <property type="entry name" value="3-OXOACYL-[ACYL-CARRIER-PROTEIN] REDUCTASE FABG"/>
    <property type="match status" value="1"/>
</dbReference>
<dbReference type="InterPro" id="IPR036291">
    <property type="entry name" value="NAD(P)-bd_dom_sf"/>
</dbReference>
<organism evidence="3 4">
    <name type="scientific">Jiella pacifica</name>
    <dbReference type="NCBI Taxonomy" id="2696469"/>
    <lineage>
        <taxon>Bacteria</taxon>
        <taxon>Pseudomonadati</taxon>
        <taxon>Pseudomonadota</taxon>
        <taxon>Alphaproteobacteria</taxon>
        <taxon>Hyphomicrobiales</taxon>
        <taxon>Aurantimonadaceae</taxon>
        <taxon>Jiella</taxon>
    </lineage>
</organism>
<name>A0A6N9SZG1_9HYPH</name>
<dbReference type="SMART" id="SM00822">
    <property type="entry name" value="PKS_KR"/>
    <property type="match status" value="1"/>
</dbReference>
<comment type="similarity">
    <text evidence="1">Belongs to the short-chain dehydrogenases/reductases (SDR) family.</text>
</comment>
<protein>
    <submittedName>
        <fullName evidence="3">SDR family oxidoreductase</fullName>
    </submittedName>
</protein>
<accession>A0A6N9SZG1</accession>
<dbReference type="SUPFAM" id="SSF51735">
    <property type="entry name" value="NAD(P)-binding Rossmann-fold domains"/>
    <property type="match status" value="1"/>
</dbReference>
<gene>
    <name evidence="3" type="ORF">GTK09_01835</name>
</gene>
<dbReference type="InterPro" id="IPR057326">
    <property type="entry name" value="KR_dom"/>
</dbReference>
<dbReference type="FunFam" id="3.40.50.720:FF:000084">
    <property type="entry name" value="Short-chain dehydrogenase reductase"/>
    <property type="match status" value="1"/>
</dbReference>
<evidence type="ECO:0000256" key="1">
    <source>
        <dbReference type="ARBA" id="ARBA00006484"/>
    </source>
</evidence>
<dbReference type="PROSITE" id="PS00061">
    <property type="entry name" value="ADH_SHORT"/>
    <property type="match status" value="1"/>
</dbReference>
<dbReference type="PANTHER" id="PTHR42879">
    <property type="entry name" value="3-OXOACYL-(ACYL-CARRIER-PROTEIN) REDUCTASE"/>
    <property type="match status" value="1"/>
</dbReference>
<dbReference type="PRINTS" id="PR00081">
    <property type="entry name" value="GDHRDH"/>
</dbReference>
<dbReference type="GO" id="GO:0032787">
    <property type="term" value="P:monocarboxylic acid metabolic process"/>
    <property type="evidence" value="ECO:0007669"/>
    <property type="project" value="UniProtKB-ARBA"/>
</dbReference>
<dbReference type="InterPro" id="IPR050259">
    <property type="entry name" value="SDR"/>
</dbReference>
<sequence>MKGRTALVTGSTDGLGLAIAEALAKAGANVAIHGLAEHTTGQAVAARLAEQHSVETLFDGTNLADGAAITAMIERIQSGLGALDIVVHNAVVRHFHPVEEYSPEEWDQALAVNLTAAFHIARLTLPGMKARAFGRIIHLSSIYGSRGIADRIGYVTTKTALLGMTRAIALEVAGTGVTCNALCPGSVLTPAIRDRLEKAAAAEGRAFADYAREYAAKRHPTGEFVAPEDVGAMAVFLCGPHSSGVTGASFQMDGGWQAA</sequence>
<dbReference type="PRINTS" id="PR00080">
    <property type="entry name" value="SDRFAMILY"/>
</dbReference>
<dbReference type="Proteomes" id="UP000469011">
    <property type="component" value="Unassembled WGS sequence"/>
</dbReference>
<dbReference type="EMBL" id="JAAAMG010000001">
    <property type="protein sequence ID" value="NDW03156.1"/>
    <property type="molecule type" value="Genomic_DNA"/>
</dbReference>
<reference evidence="3 4" key="1">
    <citation type="submission" date="2020-01" db="EMBL/GenBank/DDBJ databases">
        <title>Jiella pacifica sp. nov.</title>
        <authorList>
            <person name="Xue Z."/>
            <person name="Zhu S."/>
            <person name="Chen J."/>
            <person name="Yang J."/>
        </authorList>
    </citation>
    <scope>NUCLEOTIDE SEQUENCE [LARGE SCALE GENOMIC DNA]</scope>
    <source>
        <strain evidence="3 4">40Bstr34</strain>
    </source>
</reference>
<comment type="caution">
    <text evidence="3">The sequence shown here is derived from an EMBL/GenBank/DDBJ whole genome shotgun (WGS) entry which is preliminary data.</text>
</comment>
<dbReference type="Gene3D" id="3.40.50.720">
    <property type="entry name" value="NAD(P)-binding Rossmann-like Domain"/>
    <property type="match status" value="1"/>
</dbReference>